<feature type="transmembrane region" description="Helical" evidence="1">
    <location>
        <begin position="51"/>
        <end position="70"/>
    </location>
</feature>
<proteinExistence type="predicted"/>
<evidence type="ECO:0000256" key="1">
    <source>
        <dbReference type="SAM" id="Phobius"/>
    </source>
</evidence>
<feature type="transmembrane region" description="Helical" evidence="1">
    <location>
        <begin position="12"/>
        <end position="31"/>
    </location>
</feature>
<feature type="transmembrane region" description="Helical" evidence="1">
    <location>
        <begin position="109"/>
        <end position="127"/>
    </location>
</feature>
<sequence>MNAIRKTADRVLAGMLALEFLLAVIYLVGVFQTGQPWAAFDFDGLRTVPSLLQSAHLFLLGLVPAVVMGLAQPNKRSPSRSLLLALTVLFLYAALDETFKFHLTLGHQAWRFVYIGAGTAIPVVFHRQLHRLWHQYRRAVKFAIAGFVVFVLGGFGTELLKIYLLAPAFAALPVRYGGLTAELEAVRVAIEEFAELVGESLTLYGMSLVAAECLTPAPEPNDPPQI</sequence>
<evidence type="ECO:0000313" key="2">
    <source>
        <dbReference type="EMBL" id="MFE4107215.1"/>
    </source>
</evidence>
<organism evidence="2 3">
    <name type="scientific">Almyronema epifaneia S1</name>
    <dbReference type="NCBI Taxonomy" id="2991925"/>
    <lineage>
        <taxon>Bacteria</taxon>
        <taxon>Bacillati</taxon>
        <taxon>Cyanobacteriota</taxon>
        <taxon>Cyanophyceae</taxon>
        <taxon>Nodosilineales</taxon>
        <taxon>Nodosilineaceae</taxon>
        <taxon>Almyronema</taxon>
        <taxon>Almyronema epifaneia</taxon>
    </lineage>
</organism>
<keyword evidence="1" id="KW-0812">Transmembrane</keyword>
<comment type="caution">
    <text evidence="2">The sequence shown here is derived from an EMBL/GenBank/DDBJ whole genome shotgun (WGS) entry which is preliminary data.</text>
</comment>
<feature type="transmembrane region" description="Helical" evidence="1">
    <location>
        <begin position="82"/>
        <end position="103"/>
    </location>
</feature>
<dbReference type="RefSeq" id="WP_377965716.1">
    <property type="nucleotide sequence ID" value="NZ_JBHZOL010000082.1"/>
</dbReference>
<evidence type="ECO:0000313" key="3">
    <source>
        <dbReference type="Proteomes" id="UP001600165"/>
    </source>
</evidence>
<accession>A0ABW6II03</accession>
<reference evidence="2 3" key="1">
    <citation type="submission" date="2024-10" db="EMBL/GenBank/DDBJ databases">
        <authorList>
            <person name="Ratan Roy A."/>
            <person name="Morales Sandoval P.H."/>
            <person name="De Los Santos Villalobos S."/>
            <person name="Chakraborty S."/>
            <person name="Mukherjee J."/>
        </authorList>
    </citation>
    <scope>NUCLEOTIDE SEQUENCE [LARGE SCALE GENOMIC DNA]</scope>
    <source>
        <strain evidence="2 3">S1</strain>
    </source>
</reference>
<protein>
    <submittedName>
        <fullName evidence="2">Uncharacterized protein</fullName>
    </submittedName>
</protein>
<name>A0ABW6II03_9CYAN</name>
<dbReference type="Proteomes" id="UP001600165">
    <property type="component" value="Unassembled WGS sequence"/>
</dbReference>
<keyword evidence="1" id="KW-0472">Membrane</keyword>
<keyword evidence="3" id="KW-1185">Reference proteome</keyword>
<gene>
    <name evidence="2" type="ORF">ACFVKH_13045</name>
</gene>
<keyword evidence="1" id="KW-1133">Transmembrane helix</keyword>
<feature type="transmembrane region" description="Helical" evidence="1">
    <location>
        <begin position="139"/>
        <end position="156"/>
    </location>
</feature>
<dbReference type="EMBL" id="JBHZOL010000082">
    <property type="protein sequence ID" value="MFE4107215.1"/>
    <property type="molecule type" value="Genomic_DNA"/>
</dbReference>